<geneLocation type="plasmid" evidence="3">
    <name>p19</name>
</geneLocation>
<dbReference type="InterPro" id="IPR038454">
    <property type="entry name" value="DnaA_N_sf"/>
</dbReference>
<dbReference type="Pfam" id="PF11638">
    <property type="entry name" value="DnaA_N"/>
    <property type="match status" value="1"/>
</dbReference>
<feature type="domain" description="DnaA N-terminal" evidence="1">
    <location>
        <begin position="275"/>
        <end position="329"/>
    </location>
</feature>
<dbReference type="EMBL" id="AY102630">
    <property type="protein sequence ID" value="AAM52332.1"/>
    <property type="molecule type" value="Genomic_DNA"/>
</dbReference>
<dbReference type="InterPro" id="IPR036388">
    <property type="entry name" value="WH-like_DNA-bd_sf"/>
</dbReference>
<dbReference type="InterPro" id="IPR024633">
    <property type="entry name" value="DnaA_N_dom"/>
</dbReference>
<keyword evidence="2" id="KW-0614">Plasmid</keyword>
<keyword evidence="3" id="KW-0648">Protein biosynthesis</keyword>
<dbReference type="Pfam" id="PF13730">
    <property type="entry name" value="HTH_36"/>
    <property type="match status" value="1"/>
</dbReference>
<gene>
    <name evidence="2" type="primary">repA</name>
</gene>
<name>Q84BM6_BACIU</name>
<evidence type="ECO:0000313" key="2">
    <source>
        <dbReference type="EMBL" id="AAM52332.1"/>
    </source>
</evidence>
<dbReference type="AlphaFoldDB" id="Q84BM6"/>
<proteinExistence type="predicted"/>
<sequence>MSEVNLKGNTDELVYYRQQTTGNKIARKRIKKGKEEVYYVAETEEKIWTEEQIKNFSLDKFGTHIPYIEGHYTILNNYFFDFWGYFLGAEGIALYAHLTRYAYGSKDFCFPSLQTIAKKMDKTPVTVRGYLKLLERYGFIWKVNVRNKTKDNTEESPIFKIRRKVPLLSEELLNGNPNIEIPDDEEAHVKKALKKEKEGLPKVLKKEHDEFVKKMMDESETINIPEALQYDTMYEDILSKGEIRKEIKKQIPNPTTSFESISMTTEEEKVDSTLKSEMQNRVSKPSFDTWFKNTKIKIENKNCLLLVPSEFAFEWIKKRYLETIKTVLEEAGYVFEKIELRKVQ</sequence>
<dbReference type="SMR" id="Q84BM6"/>
<reference evidence="2" key="2">
    <citation type="journal article" date="2003" name="Plasmid">
        <title>Bacillus subtilis soil isolates: plasmid replicon analysis and construction of a new theta-replicating vector.</title>
        <authorList>
            <person name="Titok M.A."/>
            <person name="Chapuis J."/>
            <person name="Selezneva Y.V."/>
            <person name="Lagodich A.V."/>
            <person name="Prokulevich V.A."/>
            <person name="Ehrlich S.D."/>
            <person name="Janniere L."/>
        </authorList>
    </citation>
    <scope>NUCLEOTIDE SEQUENCE</scope>
    <source>
        <plasmid evidence="2">pBS72</plasmid>
    </source>
</reference>
<geneLocation type="plasmid" evidence="2">
    <name>pBS72</name>
</geneLocation>
<organism evidence="2">
    <name type="scientific">Bacillus subtilis</name>
    <dbReference type="NCBI Taxonomy" id="1423"/>
    <lineage>
        <taxon>Bacteria</taxon>
        <taxon>Bacillati</taxon>
        <taxon>Bacillota</taxon>
        <taxon>Bacilli</taxon>
        <taxon>Bacillales</taxon>
        <taxon>Bacillaceae</taxon>
        <taxon>Bacillus</taxon>
    </lineage>
</organism>
<keyword evidence="3" id="KW-0396">Initiation factor</keyword>
<dbReference type="EMBL" id="EF506610">
    <property type="protein sequence ID" value="ABP52082.1"/>
    <property type="molecule type" value="Genomic_DNA"/>
</dbReference>
<dbReference type="RefSeq" id="WP_032490596.1">
    <property type="nucleotide sequence ID" value="NZ_CP148130.1"/>
</dbReference>
<dbReference type="Gene3D" id="3.30.300.180">
    <property type="match status" value="1"/>
</dbReference>
<evidence type="ECO:0000313" key="3">
    <source>
        <dbReference type="EMBL" id="ABP52082.1"/>
    </source>
</evidence>
<dbReference type="GO" id="GO:0003743">
    <property type="term" value="F:translation initiation factor activity"/>
    <property type="evidence" value="ECO:0007669"/>
    <property type="project" value="UniProtKB-KW"/>
</dbReference>
<reference evidence="2" key="1">
    <citation type="submission" date="2002-05" db="EMBL/GenBank/DDBJ databases">
        <authorList>
            <person name="Titok M."/>
            <person name="Chapuis J."/>
            <person name="Prokulecich V.V."/>
            <person name="Ehrlich D.S."/>
            <person name="Janniere L."/>
        </authorList>
    </citation>
    <scope>NUCLEOTIDE SEQUENCE</scope>
    <source>
        <plasmid evidence="2">pBS72</plasmid>
    </source>
</reference>
<reference evidence="3" key="3">
    <citation type="journal article" date="2008" name="Russ. J. Genet.">
        <title>Molecular analysis of some genes from plasmid p19 of the Bacillus subtilis 19 soil strain involved in conjugation.</title>
        <authorList>
            <person name="Poluektova E.U."/>
            <person name="Gagarina E.Y."/>
            <person name="Shilovskii I.P."/>
            <person name="Fedorina E.A."/>
            <person name="Nezametdinova V.Z."/>
            <person name="Rodionova S.A."/>
            <person name="Prozorov A.A."/>
        </authorList>
    </citation>
    <scope>NUCLEOTIDE SEQUENCE</scope>
    <source>
        <strain evidence="3">19</strain>
        <plasmid evidence="3">p19</plasmid>
    </source>
</reference>
<evidence type="ECO:0000259" key="1">
    <source>
        <dbReference type="Pfam" id="PF11638"/>
    </source>
</evidence>
<accession>Q84BM6</accession>
<dbReference type="Gene3D" id="1.10.10.10">
    <property type="entry name" value="Winged helix-like DNA-binding domain superfamily/Winged helix DNA-binding domain"/>
    <property type="match status" value="1"/>
</dbReference>
<protein>
    <submittedName>
        <fullName evidence="3">Replication initiation factor RepA</fullName>
    </submittedName>
    <submittedName>
        <fullName evidence="2">Replication initiator RepA</fullName>
    </submittedName>
</protein>